<evidence type="ECO:0000313" key="2">
    <source>
        <dbReference type="EMBL" id="KAG6492700.1"/>
    </source>
</evidence>
<proteinExistence type="predicted"/>
<feature type="compositionally biased region" description="Basic residues" evidence="1">
    <location>
        <begin position="83"/>
        <end position="92"/>
    </location>
</feature>
<evidence type="ECO:0000256" key="1">
    <source>
        <dbReference type="SAM" id="MobiDB-lite"/>
    </source>
</evidence>
<dbReference type="EMBL" id="JACMSC010000013">
    <property type="protein sequence ID" value="KAG6492700.1"/>
    <property type="molecule type" value="Genomic_DNA"/>
</dbReference>
<comment type="caution">
    <text evidence="2">The sequence shown here is derived from an EMBL/GenBank/DDBJ whole genome shotgun (WGS) entry which is preliminary data.</text>
</comment>
<evidence type="ECO:0000313" key="3">
    <source>
        <dbReference type="Proteomes" id="UP000734854"/>
    </source>
</evidence>
<dbReference type="PANTHER" id="PTHR34660">
    <property type="entry name" value="MYB-LIKE PROTEIN X"/>
    <property type="match status" value="1"/>
</dbReference>
<feature type="compositionally biased region" description="Basic and acidic residues" evidence="1">
    <location>
        <begin position="423"/>
        <end position="451"/>
    </location>
</feature>
<organism evidence="2 3">
    <name type="scientific">Zingiber officinale</name>
    <name type="common">Ginger</name>
    <name type="synonym">Amomum zingiber</name>
    <dbReference type="NCBI Taxonomy" id="94328"/>
    <lineage>
        <taxon>Eukaryota</taxon>
        <taxon>Viridiplantae</taxon>
        <taxon>Streptophyta</taxon>
        <taxon>Embryophyta</taxon>
        <taxon>Tracheophyta</taxon>
        <taxon>Spermatophyta</taxon>
        <taxon>Magnoliopsida</taxon>
        <taxon>Liliopsida</taxon>
        <taxon>Zingiberales</taxon>
        <taxon>Zingiberaceae</taxon>
        <taxon>Zingiber</taxon>
    </lineage>
</organism>
<feature type="compositionally biased region" description="Basic and acidic residues" evidence="1">
    <location>
        <begin position="128"/>
        <end position="145"/>
    </location>
</feature>
<feature type="compositionally biased region" description="Polar residues" evidence="1">
    <location>
        <begin position="315"/>
        <end position="339"/>
    </location>
</feature>
<dbReference type="Proteomes" id="UP000734854">
    <property type="component" value="Unassembled WGS sequence"/>
</dbReference>
<feature type="compositionally biased region" description="Basic residues" evidence="1">
    <location>
        <begin position="411"/>
        <end position="422"/>
    </location>
</feature>
<accession>A0A8J5G6F3</accession>
<feature type="compositionally biased region" description="Basic and acidic residues" evidence="1">
    <location>
        <begin position="155"/>
        <end position="170"/>
    </location>
</feature>
<name>A0A8J5G6F3_ZINOF</name>
<feature type="region of interest" description="Disordered" evidence="1">
    <location>
        <begin position="299"/>
        <end position="339"/>
    </location>
</feature>
<reference evidence="2 3" key="1">
    <citation type="submission" date="2020-08" db="EMBL/GenBank/DDBJ databases">
        <title>Plant Genome Project.</title>
        <authorList>
            <person name="Zhang R.-G."/>
        </authorList>
    </citation>
    <scope>NUCLEOTIDE SEQUENCE [LARGE SCALE GENOMIC DNA]</scope>
    <source>
        <tissue evidence="2">Rhizome</tissue>
    </source>
</reference>
<keyword evidence="3" id="KW-1185">Reference proteome</keyword>
<feature type="region of interest" description="Disordered" evidence="1">
    <location>
        <begin position="70"/>
        <end position="170"/>
    </location>
</feature>
<dbReference type="AlphaFoldDB" id="A0A8J5G6F3"/>
<feature type="compositionally biased region" description="Basic residues" evidence="1">
    <location>
        <begin position="101"/>
        <end position="127"/>
    </location>
</feature>
<sequence>MVALGHGFHDQIDMSSTPTYSYELRRHRKKEIMDSGSAEFLLLSELALPVLSCEILIDVMRCIEVNDMNRMPNSANDVMEKRKEKKHKKEKKEKREGKEKKEKHRSKEKHKEKKDRKEKHKDKKKKDKDKDKSRSQNDRPDKESQTSHAEVLGDCSHKPEEINHSKFKEELDRRIKDEQKVATSTKVENFYSPIQKSVGSLGAATAMVKESVACHSTFSSSMVAPQRQVGCMEKPADKFNNSTHRKNEVFANTIRKEKITSDNLVQKLLSTGQRGNGVMSLPTENSAGSLYRRFEGLSSTTSIESDNRKSDKVPFNSSTVQRTSNGMGQSTQSLSAPKNVNSISLPLKMEGRADAGKSIANKGHMVAKRIDGISQPVEKDADTKSKEEKAKNKEREADVNREEKYKDRDRGKKVKDKHKHKDKEKEKAKVKEKSEHLKDQNEPSEDRKKSQPDILKLKPLGPQTYNSKNHLIDGNIKKRKETDKNGFLDDTNLRPNKVQRTNCSPHLHEENGRTLGSSWIAVPSLKPEATGNKLPTKAVGQNQQMINGISKAQPSSAGLMYPVAVEMNITSKVRASPHPDSVFLEQLYTIPKVDEYPEHDNQEWLFSSHHAQKPKAKLEASEVPHVWSEAMRIELADIVALPYVVPF</sequence>
<feature type="region of interest" description="Disordered" evidence="1">
    <location>
        <begin position="358"/>
        <end position="511"/>
    </location>
</feature>
<gene>
    <name evidence="2" type="ORF">ZIOFF_047665</name>
</gene>
<protein>
    <submittedName>
        <fullName evidence="2">Uncharacterized protein</fullName>
    </submittedName>
</protein>
<feature type="compositionally biased region" description="Basic and acidic residues" evidence="1">
    <location>
        <begin position="377"/>
        <end position="410"/>
    </location>
</feature>
<dbReference type="PANTHER" id="PTHR34660:SF3">
    <property type="entry name" value="RRM DOMAIN-CONTAINING PROTEIN"/>
    <property type="match status" value="1"/>
</dbReference>